<dbReference type="Proteomes" id="UP001596060">
    <property type="component" value="Unassembled WGS sequence"/>
</dbReference>
<protein>
    <submittedName>
        <fullName evidence="1">Uncharacterized protein</fullName>
    </submittedName>
</protein>
<keyword evidence="2" id="KW-1185">Reference proteome</keyword>
<comment type="caution">
    <text evidence="1">The sequence shown here is derived from an EMBL/GenBank/DDBJ whole genome shotgun (WGS) entry which is preliminary data.</text>
</comment>
<dbReference type="EMBL" id="JBHSLU010000017">
    <property type="protein sequence ID" value="MFC5505346.1"/>
    <property type="molecule type" value="Genomic_DNA"/>
</dbReference>
<name>A0ABW0NZD8_9HYPH</name>
<proteinExistence type="predicted"/>
<gene>
    <name evidence="1" type="ORF">ACFPN9_08755</name>
</gene>
<reference evidence="2" key="1">
    <citation type="journal article" date="2019" name="Int. J. Syst. Evol. Microbiol.">
        <title>The Global Catalogue of Microorganisms (GCM) 10K type strain sequencing project: providing services to taxonomists for standard genome sequencing and annotation.</title>
        <authorList>
            <consortium name="The Broad Institute Genomics Platform"/>
            <consortium name="The Broad Institute Genome Sequencing Center for Infectious Disease"/>
            <person name="Wu L."/>
            <person name="Ma J."/>
        </authorList>
    </citation>
    <scope>NUCLEOTIDE SEQUENCE [LARGE SCALE GENOMIC DNA]</scope>
    <source>
        <strain evidence="2">CCUG 43117</strain>
    </source>
</reference>
<accession>A0ABW0NZD8</accession>
<sequence length="67" mass="7558">MTVIPFDPERHITPSEIAAIRGPFVQRPKDIDPREWLRWAQEVVDAEPLARQILEAQARKAAAAAGR</sequence>
<dbReference type="RefSeq" id="WP_068204689.1">
    <property type="nucleotide sequence ID" value="NZ_JBHSLU010000017.1"/>
</dbReference>
<evidence type="ECO:0000313" key="1">
    <source>
        <dbReference type="EMBL" id="MFC5505346.1"/>
    </source>
</evidence>
<evidence type="ECO:0000313" key="2">
    <source>
        <dbReference type="Proteomes" id="UP001596060"/>
    </source>
</evidence>
<organism evidence="1 2">
    <name type="scientific">Bosea massiliensis</name>
    <dbReference type="NCBI Taxonomy" id="151419"/>
    <lineage>
        <taxon>Bacteria</taxon>
        <taxon>Pseudomonadati</taxon>
        <taxon>Pseudomonadota</taxon>
        <taxon>Alphaproteobacteria</taxon>
        <taxon>Hyphomicrobiales</taxon>
        <taxon>Boseaceae</taxon>
        <taxon>Bosea</taxon>
    </lineage>
</organism>